<keyword evidence="3" id="KW-1185">Reference proteome</keyword>
<accession>A0A4P9WLS4</accession>
<dbReference type="EMBL" id="KZ994983">
    <property type="protein sequence ID" value="RKO91616.1"/>
    <property type="molecule type" value="Genomic_DNA"/>
</dbReference>
<feature type="region of interest" description="Disordered" evidence="1">
    <location>
        <begin position="29"/>
        <end position="57"/>
    </location>
</feature>
<feature type="non-terminal residue" evidence="2">
    <location>
        <position position="91"/>
    </location>
</feature>
<proteinExistence type="predicted"/>
<evidence type="ECO:0000313" key="3">
    <source>
        <dbReference type="Proteomes" id="UP000269721"/>
    </source>
</evidence>
<dbReference type="Proteomes" id="UP000269721">
    <property type="component" value="Unassembled WGS sequence"/>
</dbReference>
<gene>
    <name evidence="2" type="ORF">BDK51DRAFT_46113</name>
</gene>
<evidence type="ECO:0000313" key="2">
    <source>
        <dbReference type="EMBL" id="RKO91616.1"/>
    </source>
</evidence>
<evidence type="ECO:0000256" key="1">
    <source>
        <dbReference type="SAM" id="MobiDB-lite"/>
    </source>
</evidence>
<dbReference type="AlphaFoldDB" id="A0A4P9WLS4"/>
<protein>
    <submittedName>
        <fullName evidence="2">Uncharacterized protein</fullName>
    </submittedName>
</protein>
<organism evidence="2 3">
    <name type="scientific">Blyttiomyces helicus</name>
    <dbReference type="NCBI Taxonomy" id="388810"/>
    <lineage>
        <taxon>Eukaryota</taxon>
        <taxon>Fungi</taxon>
        <taxon>Fungi incertae sedis</taxon>
        <taxon>Chytridiomycota</taxon>
        <taxon>Chytridiomycota incertae sedis</taxon>
        <taxon>Chytridiomycetes</taxon>
        <taxon>Chytridiomycetes incertae sedis</taxon>
        <taxon>Blyttiomyces</taxon>
    </lineage>
</organism>
<reference evidence="3" key="1">
    <citation type="journal article" date="2018" name="Nat. Microbiol.">
        <title>Leveraging single-cell genomics to expand the fungal tree of life.</title>
        <authorList>
            <person name="Ahrendt S.R."/>
            <person name="Quandt C.A."/>
            <person name="Ciobanu D."/>
            <person name="Clum A."/>
            <person name="Salamov A."/>
            <person name="Andreopoulos B."/>
            <person name="Cheng J.F."/>
            <person name="Woyke T."/>
            <person name="Pelin A."/>
            <person name="Henrissat B."/>
            <person name="Reynolds N.K."/>
            <person name="Benny G.L."/>
            <person name="Smith M.E."/>
            <person name="James T.Y."/>
            <person name="Grigoriev I.V."/>
        </authorList>
    </citation>
    <scope>NUCLEOTIDE SEQUENCE [LARGE SCALE GENOMIC DNA]</scope>
</reference>
<name>A0A4P9WLS4_9FUNG</name>
<feature type="compositionally biased region" description="Low complexity" evidence="1">
    <location>
        <begin position="45"/>
        <end position="54"/>
    </location>
</feature>
<sequence length="91" mass="9952">MADEDPSIPAEARLAGRRRARLAARNALATTLLNKPTPNPPPLPTTTTSLPQPTHRLRLDPPAIVRNDHSQRFVDTAARPANFLRDSGVLE</sequence>